<protein>
    <submittedName>
        <fullName evidence="1">Uncharacterized protein</fullName>
    </submittedName>
</protein>
<evidence type="ECO:0000313" key="1">
    <source>
        <dbReference type="EMBL" id="KAG8045072.1"/>
    </source>
</evidence>
<evidence type="ECO:0000313" key="2">
    <source>
        <dbReference type="Proteomes" id="UP000729402"/>
    </source>
</evidence>
<sequence>MHATLSHQGLAASALNSINILLEAWETQEVVQQQFIYVVMYSMVLFIHVNVHGLPGLELCSANASLSIIVSFDTVPEFGWASSNALAN</sequence>
<dbReference type="EMBL" id="JAAALK010000290">
    <property type="protein sequence ID" value="KAG8045072.1"/>
    <property type="molecule type" value="Genomic_DNA"/>
</dbReference>
<reference evidence="1" key="2">
    <citation type="submission" date="2021-02" db="EMBL/GenBank/DDBJ databases">
        <authorList>
            <person name="Kimball J.A."/>
            <person name="Haas M.W."/>
            <person name="Macchietto M."/>
            <person name="Kono T."/>
            <person name="Duquette J."/>
            <person name="Shao M."/>
        </authorList>
    </citation>
    <scope>NUCLEOTIDE SEQUENCE</scope>
    <source>
        <tissue evidence="1">Fresh leaf tissue</tissue>
    </source>
</reference>
<dbReference type="Proteomes" id="UP000729402">
    <property type="component" value="Unassembled WGS sequence"/>
</dbReference>
<keyword evidence="2" id="KW-1185">Reference proteome</keyword>
<name>A0A8J5R9D9_ZIZPA</name>
<gene>
    <name evidence="1" type="ORF">GUJ93_ZPchr0008g14057</name>
</gene>
<reference evidence="1" key="1">
    <citation type="journal article" date="2021" name="bioRxiv">
        <title>Whole Genome Assembly and Annotation of Northern Wild Rice, Zizania palustris L., Supports a Whole Genome Duplication in the Zizania Genus.</title>
        <authorList>
            <person name="Haas M."/>
            <person name="Kono T."/>
            <person name="Macchietto M."/>
            <person name="Millas R."/>
            <person name="McGilp L."/>
            <person name="Shao M."/>
            <person name="Duquette J."/>
            <person name="Hirsch C.N."/>
            <person name="Kimball J."/>
        </authorList>
    </citation>
    <scope>NUCLEOTIDE SEQUENCE</scope>
    <source>
        <tissue evidence="1">Fresh leaf tissue</tissue>
    </source>
</reference>
<dbReference type="AlphaFoldDB" id="A0A8J5R9D9"/>
<proteinExistence type="predicted"/>
<organism evidence="1 2">
    <name type="scientific">Zizania palustris</name>
    <name type="common">Northern wild rice</name>
    <dbReference type="NCBI Taxonomy" id="103762"/>
    <lineage>
        <taxon>Eukaryota</taxon>
        <taxon>Viridiplantae</taxon>
        <taxon>Streptophyta</taxon>
        <taxon>Embryophyta</taxon>
        <taxon>Tracheophyta</taxon>
        <taxon>Spermatophyta</taxon>
        <taxon>Magnoliopsida</taxon>
        <taxon>Liliopsida</taxon>
        <taxon>Poales</taxon>
        <taxon>Poaceae</taxon>
        <taxon>BOP clade</taxon>
        <taxon>Oryzoideae</taxon>
        <taxon>Oryzeae</taxon>
        <taxon>Zizaniinae</taxon>
        <taxon>Zizania</taxon>
    </lineage>
</organism>
<comment type="caution">
    <text evidence="1">The sequence shown here is derived from an EMBL/GenBank/DDBJ whole genome shotgun (WGS) entry which is preliminary data.</text>
</comment>
<accession>A0A8J5R9D9</accession>